<evidence type="ECO:0000313" key="3">
    <source>
        <dbReference type="EMBL" id="BDU70058.1"/>
    </source>
</evidence>
<feature type="transmembrane region" description="Helical" evidence="2">
    <location>
        <begin position="278"/>
        <end position="301"/>
    </location>
</feature>
<evidence type="ECO:0000313" key="4">
    <source>
        <dbReference type="Proteomes" id="UP001242010"/>
    </source>
</evidence>
<feature type="region of interest" description="Disordered" evidence="1">
    <location>
        <begin position="612"/>
        <end position="631"/>
    </location>
</feature>
<feature type="transmembrane region" description="Helical" evidence="2">
    <location>
        <begin position="478"/>
        <end position="499"/>
    </location>
</feature>
<feature type="transmembrane region" description="Helical" evidence="2">
    <location>
        <begin position="236"/>
        <end position="258"/>
    </location>
</feature>
<feature type="transmembrane region" description="Helical" evidence="2">
    <location>
        <begin position="188"/>
        <end position="206"/>
    </location>
</feature>
<dbReference type="Proteomes" id="UP001242010">
    <property type="component" value="Chromosome"/>
</dbReference>
<feature type="transmembrane region" description="Helical" evidence="2">
    <location>
        <begin position="27"/>
        <end position="48"/>
    </location>
</feature>
<feature type="transmembrane region" description="Helical" evidence="2">
    <location>
        <begin position="419"/>
        <end position="438"/>
    </location>
</feature>
<sequence>MKSMGVPGRHFLVKVSSRLRQARADGALHRGVFAGLALLLFCAYMPVLGADLKWHWASSGLIALCGCLLATRLPRPWILPGLTVGFAGLGTVTLLALWHSGLSDGFTLAGLFPYSDAAGYFSDAQRILAGEPITAFSSRRPLYAAFLAGLLKITGNNLRWALWLQTLLVSCSIGCVTWGLLKRIRNTFSASVFGMLLWLFFRRFIGTTTTEHLGLLLGAFGFLAILEAVHDRSIRLFALGLFTTGLALNARAGAFFVLPSLLVWGGRYFAKQNHRVSWPLLGMGCTAIVLSFCVNYGVLILSGGRPGLAFSNASFTLYGLVHGGNWQLALAQHPELGAVEPQQQAISVFQLVLAQIGAHPFSLIKGALRAWVSFLPQAFSFVDSPHPFAPISLGSRLLALLALRGLFTWQQPHSTVPFSLLLAYLAGIILSVPFAPSWDSDYMRIYAATIPALCWLASAGAWLEPSHEPTYPSFNSATAFWGMLVANSGLLLLVSLPHMSGASTGIRRLSAIPGSTLRIGSSVKFPDSLNSIPNQERWRSWKWLIQEKRLPPIPLNQLLENAHPRISPEGARSFLKSIPRENATLLLATGNAWPDSAGHDTRIVVLQESGEWMSSGPDSRPLGSVKPSSLP</sequence>
<evidence type="ECO:0008006" key="5">
    <source>
        <dbReference type="Google" id="ProtNLM"/>
    </source>
</evidence>
<evidence type="ECO:0000256" key="1">
    <source>
        <dbReference type="SAM" id="MobiDB-lite"/>
    </source>
</evidence>
<keyword evidence="2" id="KW-1133">Transmembrane helix</keyword>
<keyword evidence="2" id="KW-0812">Transmembrane</keyword>
<feature type="transmembrane region" description="Helical" evidence="2">
    <location>
        <begin position="445"/>
        <end position="463"/>
    </location>
</feature>
<protein>
    <recommendedName>
        <fullName evidence="5">Glycosyltransferase RgtA/B/C/D-like domain-containing protein</fullName>
    </recommendedName>
</protein>
<name>A0ABN6V0V2_9BACT</name>
<accession>A0ABN6V0V2</accession>
<feature type="transmembrane region" description="Helical" evidence="2">
    <location>
        <begin position="212"/>
        <end position="229"/>
    </location>
</feature>
<feature type="transmembrane region" description="Helical" evidence="2">
    <location>
        <begin position="54"/>
        <end position="70"/>
    </location>
</feature>
<dbReference type="EMBL" id="AP027079">
    <property type="protein sequence ID" value="BDU70058.1"/>
    <property type="molecule type" value="Genomic_DNA"/>
</dbReference>
<organism evidence="3 4">
    <name type="scientific">Geothrix oryzae</name>
    <dbReference type="NCBI Taxonomy" id="2927975"/>
    <lineage>
        <taxon>Bacteria</taxon>
        <taxon>Pseudomonadati</taxon>
        <taxon>Acidobacteriota</taxon>
        <taxon>Holophagae</taxon>
        <taxon>Holophagales</taxon>
        <taxon>Holophagaceae</taxon>
        <taxon>Geothrix</taxon>
    </lineage>
</organism>
<keyword evidence="4" id="KW-1185">Reference proteome</keyword>
<feature type="transmembrane region" description="Helical" evidence="2">
    <location>
        <begin position="77"/>
        <end position="98"/>
    </location>
</feature>
<feature type="transmembrane region" description="Helical" evidence="2">
    <location>
        <begin position="160"/>
        <end position="181"/>
    </location>
</feature>
<proteinExistence type="predicted"/>
<evidence type="ECO:0000256" key="2">
    <source>
        <dbReference type="SAM" id="Phobius"/>
    </source>
</evidence>
<reference evidence="4" key="1">
    <citation type="journal article" date="2023" name="Int. J. Syst. Evol. Microbiol.">
        <title>Mesoterricola silvestris gen. nov., sp. nov., Mesoterricola sediminis sp. nov., Geothrix oryzae sp. nov., Geothrix edaphica sp. nov., Geothrix rubra sp. nov., and Geothrix limicola sp. nov., six novel members of Acidobacteriota isolated from soils.</title>
        <authorList>
            <person name="Itoh H."/>
            <person name="Sugisawa Y."/>
            <person name="Mise K."/>
            <person name="Xu Z."/>
            <person name="Kuniyasu M."/>
            <person name="Ushijima N."/>
            <person name="Kawano K."/>
            <person name="Kobayashi E."/>
            <person name="Shiratori Y."/>
            <person name="Masuda Y."/>
            <person name="Senoo K."/>
        </authorList>
    </citation>
    <scope>NUCLEOTIDE SEQUENCE [LARGE SCALE GENOMIC DNA]</scope>
    <source>
        <strain evidence="4">Red222</strain>
    </source>
</reference>
<keyword evidence="2" id="KW-0472">Membrane</keyword>
<gene>
    <name evidence="3" type="ORF">GETHOR_21590</name>
</gene>